<dbReference type="AlphaFoldDB" id="A0A078AV25"/>
<dbReference type="EMBL" id="CCKQ01014300">
    <property type="protein sequence ID" value="CDW86054.1"/>
    <property type="molecule type" value="Genomic_DNA"/>
</dbReference>
<organism evidence="1 2">
    <name type="scientific">Stylonychia lemnae</name>
    <name type="common">Ciliate</name>
    <dbReference type="NCBI Taxonomy" id="5949"/>
    <lineage>
        <taxon>Eukaryota</taxon>
        <taxon>Sar</taxon>
        <taxon>Alveolata</taxon>
        <taxon>Ciliophora</taxon>
        <taxon>Intramacronucleata</taxon>
        <taxon>Spirotrichea</taxon>
        <taxon>Stichotrichia</taxon>
        <taxon>Sporadotrichida</taxon>
        <taxon>Oxytrichidae</taxon>
        <taxon>Stylonychinae</taxon>
        <taxon>Stylonychia</taxon>
    </lineage>
</organism>
<dbReference type="Proteomes" id="UP000039865">
    <property type="component" value="Unassembled WGS sequence"/>
</dbReference>
<gene>
    <name evidence="1" type="primary">Contig12006.g12848</name>
    <name evidence="1" type="ORF">STYLEM_15145</name>
</gene>
<name>A0A078AV25_STYLE</name>
<proteinExistence type="predicted"/>
<protein>
    <submittedName>
        <fullName evidence="1">Uncharacterized protein</fullName>
    </submittedName>
</protein>
<dbReference type="InParanoid" id="A0A078AV25"/>
<sequence>MSEQLNYQQLFSCNSSQLMSLYTQTTENQTQATLQSQQSMVQYDFQVQTKLQTLKFMPSLTATFQNLRQGEIKDKEIKPKRVDLSINRKILSFGKNLITNSQTCPKKSSLDIDLSQVRKYFKRKEVKAKVKPNGEFKRQKQGSQNLAKDEQNSAYNSHLETPNLFIKSPTRFYDGQSNNQIPQSRVLASIKDRQTNITQNAPSKCKDLSDFKDQNINLGQQPSNNQDVMKGFPSNNQSMQSSSKENADLDAHSTNFLFTPVRTTDKSLQSPQLQAQPIKKTKAIEKHTDKIPRQVQLKFFWAKRQYDKLKQQTVKVFEDRAQMLPIRNKSNQTSLMSTQSTFCSTFDHTNKVRTEKDEIQMFSTDFSNENSESPLYCSQVISEQKEILLRKFEDQSLKNKMTKIIEQQQLRMMHHMHFNNQFDNSLQQQTIMQAINSGISNNNPNFINNLTANSETQISIRNTQESQVDFTQRVVIGTPSEEGSQDQLNRSNLQYSNQMSNSFSCIDDINSQSYSNNSSQTVIRPFNLINSPDSSFSNDDYYR</sequence>
<evidence type="ECO:0000313" key="2">
    <source>
        <dbReference type="Proteomes" id="UP000039865"/>
    </source>
</evidence>
<accession>A0A078AV25</accession>
<reference evidence="1 2" key="1">
    <citation type="submission" date="2014-06" db="EMBL/GenBank/DDBJ databases">
        <authorList>
            <person name="Swart Estienne"/>
        </authorList>
    </citation>
    <scope>NUCLEOTIDE SEQUENCE [LARGE SCALE GENOMIC DNA]</scope>
    <source>
        <strain evidence="1 2">130c</strain>
    </source>
</reference>
<keyword evidence="2" id="KW-1185">Reference proteome</keyword>
<evidence type="ECO:0000313" key="1">
    <source>
        <dbReference type="EMBL" id="CDW86054.1"/>
    </source>
</evidence>